<feature type="compositionally biased region" description="Basic and acidic residues" evidence="1">
    <location>
        <begin position="584"/>
        <end position="596"/>
    </location>
</feature>
<evidence type="ECO:0000313" key="2">
    <source>
        <dbReference type="EMBL" id="CAA9584963.1"/>
    </source>
</evidence>
<feature type="region of interest" description="Disordered" evidence="1">
    <location>
        <begin position="579"/>
        <end position="605"/>
    </location>
</feature>
<dbReference type="Pfam" id="PF13941">
    <property type="entry name" value="MutL"/>
    <property type="match status" value="1"/>
</dbReference>
<reference evidence="2" key="1">
    <citation type="submission" date="2020-02" db="EMBL/GenBank/DDBJ databases">
        <authorList>
            <person name="Meier V. D."/>
        </authorList>
    </citation>
    <scope>NUCLEOTIDE SEQUENCE</scope>
    <source>
        <strain evidence="2">AVDCRST_MAG18</strain>
    </source>
</reference>
<dbReference type="AlphaFoldDB" id="A0A6J4VU27"/>
<organism evidence="2">
    <name type="scientific">uncultured Thermomicrobiales bacterium</name>
    <dbReference type="NCBI Taxonomy" id="1645740"/>
    <lineage>
        <taxon>Bacteria</taxon>
        <taxon>Pseudomonadati</taxon>
        <taxon>Thermomicrobiota</taxon>
        <taxon>Thermomicrobia</taxon>
        <taxon>Thermomicrobiales</taxon>
        <taxon>environmental samples</taxon>
    </lineage>
</organism>
<protein>
    <submittedName>
        <fullName evidence="2">Uncharacterized protein</fullName>
    </submittedName>
</protein>
<sequence>MNAEQVRESIVVADCGRTLTRATLVEFVEGACRFIAQGTSASTIEPPYDDLGVGLRAALESLEAASRRRFADRTRIIIPQEDSGDGTDALLATVAATPPLRVGILATGGDGILNALLPIVRRSPVTALPTLSVEPTAPIDAATSATVATLARLQPDLLLIVAATDDQRGLQRLLGLATEIVGTSPQRETETPPAVLVIASEVGRDAATSTFSDGYEFGFLATNEYDPTDIALTVETEILELNTRRAAATLPGFDSLEWMVAAPPLARARAIDLVNRYMALQFDCAVVTVDLDEGFTCCWAHGGEGRALSEPALDLALGATNLLTALPLPDVIRWLPFSLSEDTLRGWILNRAVRPFTVPMTTRDRQIEAALTRELLRTGATQLAGDGPGALTAELLVGGSFFARWPDPTEPFMALIDGLDPRPASGIAQIALDRDALMPLIGALGTLEPDRAAELFEHDSLFDLGACVVVDCPANEQVQGELVYQDGRRRNFEVRGGEVLRLPLRGGERAATLHFAPGKRARIGNGGAGAGATFEGELAPHGGPVGLVIDARERPFAFPRNEQERIARVGSWLTAFQTVSRATGGDEQRPGEDRAEGTPAPTDPA</sequence>
<gene>
    <name evidence="2" type="ORF">AVDCRST_MAG18-3688</name>
</gene>
<dbReference type="InterPro" id="IPR006230">
    <property type="entry name" value="MutL"/>
</dbReference>
<proteinExistence type="predicted"/>
<accession>A0A6J4VU27</accession>
<dbReference type="EMBL" id="CADCWN010000292">
    <property type="protein sequence ID" value="CAA9584963.1"/>
    <property type="molecule type" value="Genomic_DNA"/>
</dbReference>
<evidence type="ECO:0000256" key="1">
    <source>
        <dbReference type="SAM" id="MobiDB-lite"/>
    </source>
</evidence>
<name>A0A6J4VU27_9BACT</name>